<evidence type="ECO:0000256" key="6">
    <source>
        <dbReference type="ARBA" id="ARBA00022989"/>
    </source>
</evidence>
<accession>A0A4S8N2E5</accession>
<dbReference type="GO" id="GO:0005886">
    <property type="term" value="C:plasma membrane"/>
    <property type="evidence" value="ECO:0007669"/>
    <property type="project" value="UniProtKB-SubCell"/>
</dbReference>
<evidence type="ECO:0000259" key="9">
    <source>
        <dbReference type="PROSITE" id="PS50928"/>
    </source>
</evidence>
<comment type="subcellular location">
    <subcellularLocation>
        <location evidence="1 8">Cell membrane</location>
        <topology evidence="1 8">Multi-pass membrane protein</topology>
    </subcellularLocation>
</comment>
<dbReference type="AlphaFoldDB" id="A0A4S8N2E5"/>
<dbReference type="Pfam" id="PF00528">
    <property type="entry name" value="BPD_transp_1"/>
    <property type="match status" value="1"/>
</dbReference>
<evidence type="ECO:0000256" key="2">
    <source>
        <dbReference type="ARBA" id="ARBA00007069"/>
    </source>
</evidence>
<dbReference type="InterPro" id="IPR051789">
    <property type="entry name" value="Bact_Polyamine_Transport"/>
</dbReference>
<evidence type="ECO:0000256" key="7">
    <source>
        <dbReference type="ARBA" id="ARBA00023136"/>
    </source>
</evidence>
<keyword evidence="3 8" id="KW-0813">Transport</keyword>
<dbReference type="EMBL" id="STGW01000011">
    <property type="protein sequence ID" value="THV10103.1"/>
    <property type="molecule type" value="Genomic_DNA"/>
</dbReference>
<keyword evidence="11" id="KW-1185">Reference proteome</keyword>
<feature type="transmembrane region" description="Helical" evidence="8">
    <location>
        <begin position="101"/>
        <end position="120"/>
    </location>
</feature>
<evidence type="ECO:0000256" key="8">
    <source>
        <dbReference type="RuleBase" id="RU363032"/>
    </source>
</evidence>
<comment type="similarity">
    <text evidence="2">Belongs to the binding-protein-dependent transport system permease family. CysTW subfamily.</text>
</comment>
<dbReference type="OrthoDB" id="6496035at2"/>
<name>A0A4S8N2E5_9ACTN</name>
<keyword evidence="5 8" id="KW-0812">Transmembrane</keyword>
<feature type="domain" description="ABC transmembrane type-1" evidence="9">
    <location>
        <begin position="65"/>
        <end position="255"/>
    </location>
</feature>
<feature type="transmembrane region" description="Helical" evidence="8">
    <location>
        <begin position="190"/>
        <end position="214"/>
    </location>
</feature>
<sequence length="266" mass="28420">MTLSSTARRTLAVLTAAVLVLIYLPLLVVVLNSVNPNQSMTWPIEGVTFEWWRRAADSAGVREALATSLQVAAIATGIALVLGTLLALALQRYSFFGKHSVNLLVILPIALPGVVTGIALNNGFRGILGIDLSLWTIVIAHATFCIVTVFNNVQARLRRMGTSLEEASADLGAGVFTTFRLVTLPQLRSALLAGGMLAFALSFDEIIVTTFTAGGGANTLPIWILNNMFRPNQAPVVNVVAVVLILFSIVPVWLAQRLSSDVEAAR</sequence>
<protein>
    <submittedName>
        <fullName evidence="10">ABC transporter permease</fullName>
    </submittedName>
</protein>
<feature type="transmembrane region" description="Helical" evidence="8">
    <location>
        <begin position="69"/>
        <end position="89"/>
    </location>
</feature>
<gene>
    <name evidence="10" type="ORF">E9934_14925</name>
</gene>
<evidence type="ECO:0000256" key="3">
    <source>
        <dbReference type="ARBA" id="ARBA00022448"/>
    </source>
</evidence>
<keyword evidence="6 8" id="KW-1133">Transmembrane helix</keyword>
<dbReference type="Gene3D" id="1.10.3720.10">
    <property type="entry name" value="MetI-like"/>
    <property type="match status" value="1"/>
</dbReference>
<evidence type="ECO:0000313" key="10">
    <source>
        <dbReference type="EMBL" id="THV10103.1"/>
    </source>
</evidence>
<evidence type="ECO:0000256" key="5">
    <source>
        <dbReference type="ARBA" id="ARBA00022692"/>
    </source>
</evidence>
<reference evidence="10 11" key="1">
    <citation type="journal article" date="2009" name="Int. J. Syst. Evol. Microbiol.">
        <title>Nocardioides caeni sp. nov., isolated from wastewater.</title>
        <authorList>
            <person name="Yoon J.H."/>
            <person name="Kang S.J."/>
            <person name="Park S."/>
            <person name="Kim W."/>
            <person name="Oh T.K."/>
        </authorList>
    </citation>
    <scope>NUCLEOTIDE SEQUENCE [LARGE SCALE GENOMIC DNA]</scope>
    <source>
        <strain evidence="10 11">DSM 23134</strain>
    </source>
</reference>
<evidence type="ECO:0000313" key="11">
    <source>
        <dbReference type="Proteomes" id="UP000307087"/>
    </source>
</evidence>
<dbReference type="PANTHER" id="PTHR43848">
    <property type="entry name" value="PUTRESCINE TRANSPORT SYSTEM PERMEASE PROTEIN POTI"/>
    <property type="match status" value="1"/>
</dbReference>
<dbReference type="InterPro" id="IPR000515">
    <property type="entry name" value="MetI-like"/>
</dbReference>
<dbReference type="GO" id="GO:0055085">
    <property type="term" value="P:transmembrane transport"/>
    <property type="evidence" value="ECO:0007669"/>
    <property type="project" value="InterPro"/>
</dbReference>
<feature type="transmembrane region" description="Helical" evidence="8">
    <location>
        <begin position="132"/>
        <end position="150"/>
    </location>
</feature>
<keyword evidence="7 8" id="KW-0472">Membrane</keyword>
<dbReference type="CDD" id="cd06261">
    <property type="entry name" value="TM_PBP2"/>
    <property type="match status" value="1"/>
</dbReference>
<dbReference type="RefSeq" id="WP_136563696.1">
    <property type="nucleotide sequence ID" value="NZ_BAABLS010000006.1"/>
</dbReference>
<comment type="caution">
    <text evidence="10">The sequence shown here is derived from an EMBL/GenBank/DDBJ whole genome shotgun (WGS) entry which is preliminary data.</text>
</comment>
<organism evidence="10 11">
    <name type="scientific">Nocardioides caeni</name>
    <dbReference type="NCBI Taxonomy" id="574700"/>
    <lineage>
        <taxon>Bacteria</taxon>
        <taxon>Bacillati</taxon>
        <taxon>Actinomycetota</taxon>
        <taxon>Actinomycetes</taxon>
        <taxon>Propionibacteriales</taxon>
        <taxon>Nocardioidaceae</taxon>
        <taxon>Nocardioides</taxon>
    </lineage>
</organism>
<dbReference type="InterPro" id="IPR035906">
    <property type="entry name" value="MetI-like_sf"/>
</dbReference>
<feature type="transmembrane region" description="Helical" evidence="8">
    <location>
        <begin position="12"/>
        <end position="34"/>
    </location>
</feature>
<keyword evidence="4" id="KW-1003">Cell membrane</keyword>
<evidence type="ECO:0000256" key="4">
    <source>
        <dbReference type="ARBA" id="ARBA00022475"/>
    </source>
</evidence>
<dbReference type="Proteomes" id="UP000307087">
    <property type="component" value="Unassembled WGS sequence"/>
</dbReference>
<evidence type="ECO:0000256" key="1">
    <source>
        <dbReference type="ARBA" id="ARBA00004651"/>
    </source>
</evidence>
<proteinExistence type="inferred from homology"/>
<dbReference type="PROSITE" id="PS50928">
    <property type="entry name" value="ABC_TM1"/>
    <property type="match status" value="1"/>
</dbReference>
<dbReference type="PANTHER" id="PTHR43848:SF2">
    <property type="entry name" value="PUTRESCINE TRANSPORT SYSTEM PERMEASE PROTEIN POTI"/>
    <property type="match status" value="1"/>
</dbReference>
<feature type="transmembrane region" description="Helical" evidence="8">
    <location>
        <begin position="234"/>
        <end position="254"/>
    </location>
</feature>
<dbReference type="SUPFAM" id="SSF161098">
    <property type="entry name" value="MetI-like"/>
    <property type="match status" value="1"/>
</dbReference>